<protein>
    <submittedName>
        <fullName evidence="1">Uncharacterized protein</fullName>
    </submittedName>
</protein>
<evidence type="ECO:0000313" key="2">
    <source>
        <dbReference type="Proteomes" id="UP001060085"/>
    </source>
</evidence>
<keyword evidence="2" id="KW-1185">Reference proteome</keyword>
<gene>
    <name evidence="1" type="ORF">M9H77_31503</name>
</gene>
<comment type="caution">
    <text evidence="1">The sequence shown here is derived from an EMBL/GenBank/DDBJ whole genome shotgun (WGS) entry which is preliminary data.</text>
</comment>
<name>A0ACC0A463_CATRO</name>
<dbReference type="EMBL" id="CM044707">
    <property type="protein sequence ID" value="KAI5654316.1"/>
    <property type="molecule type" value="Genomic_DNA"/>
</dbReference>
<proteinExistence type="predicted"/>
<accession>A0ACC0A463</accession>
<evidence type="ECO:0000313" key="1">
    <source>
        <dbReference type="EMBL" id="KAI5654316.1"/>
    </source>
</evidence>
<reference evidence="2" key="1">
    <citation type="journal article" date="2023" name="Nat. Plants">
        <title>Single-cell RNA sequencing provides a high-resolution roadmap for understanding the multicellular compartmentation of specialized metabolism.</title>
        <authorList>
            <person name="Sun S."/>
            <person name="Shen X."/>
            <person name="Li Y."/>
            <person name="Li Y."/>
            <person name="Wang S."/>
            <person name="Li R."/>
            <person name="Zhang H."/>
            <person name="Shen G."/>
            <person name="Guo B."/>
            <person name="Wei J."/>
            <person name="Xu J."/>
            <person name="St-Pierre B."/>
            <person name="Chen S."/>
            <person name="Sun C."/>
        </authorList>
    </citation>
    <scope>NUCLEOTIDE SEQUENCE [LARGE SCALE GENOMIC DNA]</scope>
</reference>
<sequence>MPGRLGVGHPGRPLATRGPSAWPLFNYYYCFVSRANSCSPPLDRLSFSLSFGVFKTFGFSSFSFDSAAAILSLFWCFYAVREIAVRKEKREKDRGSRLPVISSWLRPVSENYNPDHHFSSLSTPRRGSAVAQRPLFFW</sequence>
<organism evidence="1 2">
    <name type="scientific">Catharanthus roseus</name>
    <name type="common">Madagascar periwinkle</name>
    <name type="synonym">Vinca rosea</name>
    <dbReference type="NCBI Taxonomy" id="4058"/>
    <lineage>
        <taxon>Eukaryota</taxon>
        <taxon>Viridiplantae</taxon>
        <taxon>Streptophyta</taxon>
        <taxon>Embryophyta</taxon>
        <taxon>Tracheophyta</taxon>
        <taxon>Spermatophyta</taxon>
        <taxon>Magnoliopsida</taxon>
        <taxon>eudicotyledons</taxon>
        <taxon>Gunneridae</taxon>
        <taxon>Pentapetalae</taxon>
        <taxon>asterids</taxon>
        <taxon>lamiids</taxon>
        <taxon>Gentianales</taxon>
        <taxon>Apocynaceae</taxon>
        <taxon>Rauvolfioideae</taxon>
        <taxon>Vinceae</taxon>
        <taxon>Catharanthinae</taxon>
        <taxon>Catharanthus</taxon>
    </lineage>
</organism>
<dbReference type="Proteomes" id="UP001060085">
    <property type="component" value="Linkage Group LG07"/>
</dbReference>